<dbReference type="InterPro" id="IPR020568">
    <property type="entry name" value="Ribosomal_Su5_D2-typ_SF"/>
</dbReference>
<dbReference type="Gene3D" id="3.30.230.30">
    <property type="entry name" value="Impact, N-terminal domain"/>
    <property type="match status" value="1"/>
</dbReference>
<dbReference type="GO" id="GO:0005737">
    <property type="term" value="C:cytoplasm"/>
    <property type="evidence" value="ECO:0007669"/>
    <property type="project" value="TreeGrafter"/>
</dbReference>
<organism evidence="4 5">
    <name type="scientific">Rhizoctonia solani</name>
    <dbReference type="NCBI Taxonomy" id="456999"/>
    <lineage>
        <taxon>Eukaryota</taxon>
        <taxon>Fungi</taxon>
        <taxon>Dikarya</taxon>
        <taxon>Basidiomycota</taxon>
        <taxon>Agaricomycotina</taxon>
        <taxon>Agaricomycetes</taxon>
        <taxon>Cantharellales</taxon>
        <taxon>Ceratobasidiaceae</taxon>
        <taxon>Rhizoctonia</taxon>
    </lineage>
</organism>
<dbReference type="InterPro" id="IPR023582">
    <property type="entry name" value="Impact"/>
</dbReference>
<dbReference type="InterPro" id="IPR001498">
    <property type="entry name" value="Impact_N"/>
</dbReference>
<feature type="region of interest" description="Disordered" evidence="2">
    <location>
        <begin position="313"/>
        <end position="343"/>
    </location>
</feature>
<dbReference type="PANTHER" id="PTHR16301">
    <property type="entry name" value="IMPACT-RELATED"/>
    <property type="match status" value="1"/>
</dbReference>
<dbReference type="AlphaFoldDB" id="A0A8H2XW10"/>
<gene>
    <name evidence="4" type="ORF">RDB_LOCUS113038</name>
</gene>
<feature type="domain" description="Impact N-terminal" evidence="3">
    <location>
        <begin position="154"/>
        <end position="268"/>
    </location>
</feature>
<feature type="region of interest" description="Disordered" evidence="2">
    <location>
        <begin position="363"/>
        <end position="385"/>
    </location>
</feature>
<reference evidence="4" key="1">
    <citation type="submission" date="2021-01" db="EMBL/GenBank/DDBJ databases">
        <authorList>
            <person name="Kaushik A."/>
        </authorList>
    </citation>
    <scope>NUCLEOTIDE SEQUENCE</scope>
    <source>
        <strain evidence="4">AG1-1C</strain>
    </source>
</reference>
<dbReference type="InterPro" id="IPR036956">
    <property type="entry name" value="Impact_N_sf"/>
</dbReference>
<comment type="similarity">
    <text evidence="1">Belongs to the IMPACT family.</text>
</comment>
<comment type="caution">
    <text evidence="4">The sequence shown here is derived from an EMBL/GenBank/DDBJ whole genome shotgun (WGS) entry which is preliminary data.</text>
</comment>
<feature type="compositionally biased region" description="Polar residues" evidence="2">
    <location>
        <begin position="8"/>
        <end position="20"/>
    </location>
</feature>
<evidence type="ECO:0000256" key="1">
    <source>
        <dbReference type="ARBA" id="ARBA00007665"/>
    </source>
</evidence>
<evidence type="ECO:0000256" key="2">
    <source>
        <dbReference type="SAM" id="MobiDB-lite"/>
    </source>
</evidence>
<accession>A0A8H2XW10</accession>
<evidence type="ECO:0000259" key="3">
    <source>
        <dbReference type="Pfam" id="PF01205"/>
    </source>
</evidence>
<feature type="compositionally biased region" description="Polar residues" evidence="2">
    <location>
        <begin position="55"/>
        <end position="66"/>
    </location>
</feature>
<dbReference type="Pfam" id="PF01205">
    <property type="entry name" value="Impact_N"/>
    <property type="match status" value="1"/>
</dbReference>
<feature type="compositionally biased region" description="Polar residues" evidence="2">
    <location>
        <begin position="92"/>
        <end position="104"/>
    </location>
</feature>
<proteinExistence type="inferred from homology"/>
<protein>
    <recommendedName>
        <fullName evidence="3">Impact N-terminal domain-containing protein</fullName>
    </recommendedName>
</protein>
<sequence length="385" mass="41900">MSKRRATSPAQPARPQTKSTRQAEETGDVKSGTAQTASSANDDHGDGTPTRGTDDVSNSDRTNFGAKTNGHEESVRRSSLSALAPKFVPRSASDSGTTTPNANATPKLVQAALPFSSELSPKSQSRQTSKDSEKNSPFKAAIRPVFKSEPIEIKDSVFQARLFSLEKSTQVPKIIAHMRRQYPDFQHHMAGWRFLVLKPGMTGLEGEDAFEVQHGWDDDGEKRGGKAVVDVIEKMGLCDVVVIVSRRFGGTLLGPARFSHISDCTRAVCTAMYEREKAAERTSRVADLVAQLCEWDTEVAELRLEIATLAKAETGSGEVEEKGKQPTIPVSLKPPDYTNVLNPPNVEKAERLLQARQNTVQSLKALLEKKRAKPGTEGETSTPSS</sequence>
<feature type="region of interest" description="Disordered" evidence="2">
    <location>
        <begin position="1"/>
        <end position="137"/>
    </location>
</feature>
<evidence type="ECO:0000313" key="5">
    <source>
        <dbReference type="Proteomes" id="UP000663846"/>
    </source>
</evidence>
<evidence type="ECO:0000313" key="4">
    <source>
        <dbReference type="EMBL" id="CAE6434346.1"/>
    </source>
</evidence>
<dbReference type="GO" id="GO:0006446">
    <property type="term" value="P:regulation of translational initiation"/>
    <property type="evidence" value="ECO:0007669"/>
    <property type="project" value="TreeGrafter"/>
</dbReference>
<dbReference type="SUPFAM" id="SSF54211">
    <property type="entry name" value="Ribosomal protein S5 domain 2-like"/>
    <property type="match status" value="1"/>
</dbReference>
<dbReference type="PANTHER" id="PTHR16301:SF25">
    <property type="entry name" value="PROTEIN IMPACT"/>
    <property type="match status" value="1"/>
</dbReference>
<feature type="compositionally biased region" description="Polar residues" evidence="2">
    <location>
        <begin position="117"/>
        <end position="127"/>
    </location>
</feature>
<dbReference type="Proteomes" id="UP000663846">
    <property type="component" value="Unassembled WGS sequence"/>
</dbReference>
<dbReference type="EMBL" id="CAJMWS010000329">
    <property type="protein sequence ID" value="CAE6434346.1"/>
    <property type="molecule type" value="Genomic_DNA"/>
</dbReference>
<dbReference type="GO" id="GO:0140469">
    <property type="term" value="P:GCN2-mediated signaling"/>
    <property type="evidence" value="ECO:0007669"/>
    <property type="project" value="TreeGrafter"/>
</dbReference>
<name>A0A8H2XW10_9AGAM</name>